<feature type="compositionally biased region" description="Polar residues" evidence="3">
    <location>
        <begin position="516"/>
        <end position="531"/>
    </location>
</feature>
<feature type="region of interest" description="Disordered" evidence="3">
    <location>
        <begin position="1"/>
        <end position="70"/>
    </location>
</feature>
<evidence type="ECO:0000256" key="2">
    <source>
        <dbReference type="SAM" id="Coils"/>
    </source>
</evidence>
<feature type="region of interest" description="Disordered" evidence="3">
    <location>
        <begin position="383"/>
        <end position="531"/>
    </location>
</feature>
<dbReference type="EMBL" id="CALNXI010000058">
    <property type="protein sequence ID" value="CAH3017232.1"/>
    <property type="molecule type" value="Genomic_DNA"/>
</dbReference>
<dbReference type="PANTHER" id="PTHR16127">
    <property type="entry name" value="TAXILIN"/>
    <property type="match status" value="1"/>
</dbReference>
<evidence type="ECO:0000313" key="4">
    <source>
        <dbReference type="EMBL" id="CAH3017232.1"/>
    </source>
</evidence>
<proteinExistence type="inferred from homology"/>
<name>A0ABN8LLM8_9CNID</name>
<dbReference type="InterPro" id="IPR026183">
    <property type="entry name" value="Taxilin_fam"/>
</dbReference>
<feature type="compositionally biased region" description="Basic and acidic residues" evidence="3">
    <location>
        <begin position="16"/>
        <end position="30"/>
    </location>
</feature>
<evidence type="ECO:0000313" key="5">
    <source>
        <dbReference type="Proteomes" id="UP001159427"/>
    </source>
</evidence>
<feature type="compositionally biased region" description="Polar residues" evidence="3">
    <location>
        <begin position="399"/>
        <end position="409"/>
    </location>
</feature>
<reference evidence="4 5" key="1">
    <citation type="submission" date="2022-05" db="EMBL/GenBank/DDBJ databases">
        <authorList>
            <consortium name="Genoscope - CEA"/>
            <person name="William W."/>
        </authorList>
    </citation>
    <scope>NUCLEOTIDE SEQUENCE [LARGE SCALE GENOMIC DNA]</scope>
</reference>
<sequence>MSSTEENGVVASEPKPNSESHMDAADRPEVCDTTSKTSSSDLQTNGKALQSTDTTTKKTEAKPVKSNKKLKEEEKKLKLLFKSFEDVDNPESKLDALGRKYLQLVADHRTTEARKDELEKRIEKVVKERDHLQSEYNKASLAKSKLESLCRELQRHSKLVKEESQLRIQEEEAKRKELSEKFQTTINDISEQMQENYKANQQLKNENNDLAARLKGLVEQYEVREEHVEKVFKHKQLELQLAEAKMAQQHLQFDEDKKKTLSENQILIKQAQEYKKQCELLTKQETEMKSQLAMYAERFDEFQKTLNKSNEVFSTFKKEMDKMTKTIKKLEKERNTWKSKCESSNHSLVQMVDEREKLKNEVSALRAKNEKLENLCRALHKGAKETSTDMDQTKGANAAQKSNEKTSSCPVVDKNSERRELNSNAEADMIQNTQTQEASPQEVENENGVHDGENQHSEEGSEGTGSVESGNNPQVPTKENSHDSEDFPSNADTPSNNEEDAPNSENKSKENVSSVTDNSKNETNTPDGEAS</sequence>
<feature type="coiled-coil region" evidence="2">
    <location>
        <begin position="101"/>
        <end position="220"/>
    </location>
</feature>
<comment type="caution">
    <text evidence="4">The sequence shown here is derived from an EMBL/GenBank/DDBJ whole genome shotgun (WGS) entry which is preliminary data.</text>
</comment>
<dbReference type="PANTHER" id="PTHR16127:SF13">
    <property type="entry name" value="GH01188P"/>
    <property type="match status" value="1"/>
</dbReference>
<accession>A0ABN8LLM8</accession>
<organism evidence="4 5">
    <name type="scientific">Porites evermanni</name>
    <dbReference type="NCBI Taxonomy" id="104178"/>
    <lineage>
        <taxon>Eukaryota</taxon>
        <taxon>Metazoa</taxon>
        <taxon>Cnidaria</taxon>
        <taxon>Anthozoa</taxon>
        <taxon>Hexacorallia</taxon>
        <taxon>Scleractinia</taxon>
        <taxon>Fungiina</taxon>
        <taxon>Poritidae</taxon>
        <taxon>Porites</taxon>
    </lineage>
</organism>
<feature type="compositionally biased region" description="Polar residues" evidence="3">
    <location>
        <begin position="32"/>
        <end position="54"/>
    </location>
</feature>
<evidence type="ECO:0000256" key="1">
    <source>
        <dbReference type="ARBA" id="ARBA00009550"/>
    </source>
</evidence>
<feature type="compositionally biased region" description="Basic and acidic residues" evidence="3">
    <location>
        <begin position="447"/>
        <end position="459"/>
    </location>
</feature>
<keyword evidence="5" id="KW-1185">Reference proteome</keyword>
<dbReference type="Proteomes" id="UP001159427">
    <property type="component" value="Unassembled WGS sequence"/>
</dbReference>
<feature type="coiled-coil region" evidence="2">
    <location>
        <begin position="257"/>
        <end position="375"/>
    </location>
</feature>
<comment type="similarity">
    <text evidence="1">Belongs to the taxilin family.</text>
</comment>
<protein>
    <recommendedName>
        <fullName evidence="6">Beta-taxilin</fullName>
    </recommendedName>
</protein>
<dbReference type="Gene3D" id="1.20.5.1000">
    <property type="entry name" value="arf6 gtpase in complex with a specific effector, jip4"/>
    <property type="match status" value="1"/>
</dbReference>
<gene>
    <name evidence="4" type="ORF">PEVE_00036373</name>
</gene>
<evidence type="ECO:0000256" key="3">
    <source>
        <dbReference type="SAM" id="MobiDB-lite"/>
    </source>
</evidence>
<evidence type="ECO:0008006" key="6">
    <source>
        <dbReference type="Google" id="ProtNLM"/>
    </source>
</evidence>
<keyword evidence="2" id="KW-0175">Coiled coil</keyword>
<dbReference type="Pfam" id="PF09728">
    <property type="entry name" value="Taxilin"/>
    <property type="match status" value="1"/>
</dbReference>
<feature type="compositionally biased region" description="Basic and acidic residues" evidence="3">
    <location>
        <begin position="55"/>
        <end position="70"/>
    </location>
</feature>
<feature type="compositionally biased region" description="Polar residues" evidence="3">
    <location>
        <begin position="422"/>
        <end position="439"/>
    </location>
</feature>